<dbReference type="Gene3D" id="2.60.40.1120">
    <property type="entry name" value="Carboxypeptidase-like, regulatory domain"/>
    <property type="match status" value="2"/>
</dbReference>
<dbReference type="SUPFAM" id="SSF49464">
    <property type="entry name" value="Carboxypeptidase regulatory domain-like"/>
    <property type="match status" value="2"/>
</dbReference>
<dbReference type="Pfam" id="PF13620">
    <property type="entry name" value="CarboxypepD_reg"/>
    <property type="match status" value="1"/>
</dbReference>
<dbReference type="Pfam" id="PF00082">
    <property type="entry name" value="Peptidase_S8"/>
    <property type="match status" value="1"/>
</dbReference>
<dbReference type="Gene3D" id="2.60.120.260">
    <property type="entry name" value="Galactose-binding domain-like"/>
    <property type="match status" value="1"/>
</dbReference>
<dbReference type="Gene3D" id="2.60.40.10">
    <property type="entry name" value="Immunoglobulins"/>
    <property type="match status" value="3"/>
</dbReference>
<organism evidence="9 10">
    <name type="scientific">Caldalkalibacillus horti</name>
    <dbReference type="NCBI Taxonomy" id="77523"/>
    <lineage>
        <taxon>Bacteria</taxon>
        <taxon>Bacillati</taxon>
        <taxon>Bacillota</taxon>
        <taxon>Bacilli</taxon>
        <taxon>Bacillales</taxon>
        <taxon>Bacillaceae</taxon>
        <taxon>Caldalkalibacillus</taxon>
    </lineage>
</organism>
<dbReference type="Proteomes" id="UP001235840">
    <property type="component" value="Unassembled WGS sequence"/>
</dbReference>
<dbReference type="RefSeq" id="WP_307394604.1">
    <property type="nucleotide sequence ID" value="NZ_BAAADK010000020.1"/>
</dbReference>
<reference evidence="9 10" key="1">
    <citation type="submission" date="2023-07" db="EMBL/GenBank/DDBJ databases">
        <title>Genomic Encyclopedia of Type Strains, Phase IV (KMG-IV): sequencing the most valuable type-strain genomes for metagenomic binning, comparative biology and taxonomic classification.</title>
        <authorList>
            <person name="Goeker M."/>
        </authorList>
    </citation>
    <scope>NUCLEOTIDE SEQUENCE [LARGE SCALE GENOMIC DNA]</scope>
    <source>
        <strain evidence="9 10">DSM 12751</strain>
    </source>
</reference>
<evidence type="ECO:0000256" key="1">
    <source>
        <dbReference type="ARBA" id="ARBA00011073"/>
    </source>
</evidence>
<dbReference type="SMART" id="SM00060">
    <property type="entry name" value="FN3"/>
    <property type="match status" value="1"/>
</dbReference>
<dbReference type="EMBL" id="JAUSTY010000008">
    <property type="protein sequence ID" value="MDQ0166421.1"/>
    <property type="molecule type" value="Genomic_DNA"/>
</dbReference>
<keyword evidence="10" id="KW-1185">Reference proteome</keyword>
<dbReference type="PROSITE" id="PS00138">
    <property type="entry name" value="SUBTILASE_SER"/>
    <property type="match status" value="1"/>
</dbReference>
<dbReference type="InterPro" id="IPR023828">
    <property type="entry name" value="Peptidase_S8_Ser-AS"/>
</dbReference>
<feature type="domain" description="Fibronectin type-III" evidence="8">
    <location>
        <begin position="794"/>
        <end position="885"/>
    </location>
</feature>
<keyword evidence="4 5" id="KW-0720">Serine protease</keyword>
<feature type="chain" id="PRO_5046942754" evidence="7">
    <location>
        <begin position="29"/>
        <end position="1769"/>
    </location>
</feature>
<dbReference type="Pfam" id="PF09136">
    <property type="entry name" value="Glucodextran_B"/>
    <property type="match status" value="2"/>
</dbReference>
<evidence type="ECO:0000259" key="8">
    <source>
        <dbReference type="PROSITE" id="PS50853"/>
    </source>
</evidence>
<sequence length="1769" mass="191226">MNVRARKKSQLALCLIFIMIFTSFSSFATATGQAGVVDVSLKETTQLTAQEKISTEVQQALEHDQYVEVLIKLTEQVDSTQVAEDAQQSLSANATDFQKKMQARYAVVDALSTTAKQSQQDLLKFLEQEEAKGTVRDIQSFYIVNIISATVSERVIEELSYRTDVQKILFNETIQLELPERTVSLQEEMKTQNDNVEWNIDRVEAPAVWDTYGVDGSGIVVGMIDSGAHWQHEALKEKWRGYDPANPDQPNPTGNWFDAVSGQPLPYDLALQPHGTHVMGTILGQDPAGQNKIGVAPGAKWIAARAFTEFGGSSAHILASAEFMLAPTNENGQADPSLAPDIVNNSWGGGSGLNEWFRPMVEAWRAAGILPVFAAGNTTGGSVPGSVSVPSNYPESFAVGATDINNLRGNFSNQGPGPYEGDVKPDIAAPGVNIRSAVPGGYEAGWNGTSMAAPHVAGAAALLLSLDSSLTVDDLEEILIDSAIPTTDNQYPEAPNYGYGHGLLNVFDAVSSIASGRGVITGSVLIEGSDHNPAVIDHNPIDDAFAGLDVPISATITDDVAVSRAELWVKQSASPYWIVIPMSRTSGDHQGGVYEGTIPWMFVDEPGFTYQIKAVDYGRNLSETEEYSVDVIFGVVPDAYSQDFSEYPIGWVLDGDWDWGVPTVGPEPLTGDKLVATNLSGNYSANSDSQLLLPPLDLRNTEEASLRLDHWYDIELNFDEGVIAISDDFGETWEIVESFTGRDQQWRSLVVDLNAYAGSESPVFAVFAFFSDNSVHYPGWYIDQLQLVGVDEEAPDAPTNLEANVGSAGVHLSWTASTANDIHGYNIYRSENGGELEQLAQTSGTSYSDAALEGGTEYTYVVTAYDYSDNESEYSNEVTVVAPYITLVYSTDFEENDGGFTTGGTNNSWAWGVPTSGPNEAASGERLWATNLSGNYPNSSNSYIESPTIDLSGLESAELTFAHWFSIENNYDFAYVRVSADGGETWDTLATYTNRVALWDTPTLSLEEYVGEEILIRFVFTSDNIVAYPGWYVDDVTVVGTTGDTEEEQEDQRIELQPIDRPSIGNSSANQSLGAVNRLTPTINKELVDKGTKAPEKELLPEENEKKANDSTQLKVEERLRAIELQQDESGYVYTMSTDKEELEMQLLRAGGLPVDAYVTVLETGRTVRTNPADGTYRILHPSGSWTLQVESYGYYTQTDTVELGEDETVVKNFLLDPVPRGDVQGQVINERNGEPIEGASVRVVEDARIPTVETEEDGSFTISNVIEGSYTLDVRAADYISDTKEIVVVGGETTEVLVQLKPFIGYDDEIAYDDGTAENARAFYDAGNGWAVRMTPDGTAQVRGASVYLWGADWPIPGADTFSVAVYDSQPDGSPGEMVIAPVVVEGERGGWNYVDLSEHGFTTDQDFYVVAVQVGANPNTPGVGMDENGPFSQRSYMVVNGAFQPFDASYGNAMVRASVGYSLDSPVILSPAEDTYTNESSILVEGTVTIDSLVTLYRNGEVATTVQSEDGAFSSELDLVEGENVITATATIDAGETDPSAPVTVVKDTYAPQITILSPADGTVTNREVINVHGVALDDNLDTVTVNGQAVNVSEVGEFSQRVILDPGENVISVVATDLAGNETTKQVTVHVSLDAPDISDIQPAEDQYLAPNETLEVSFHSSAHGGSASFYLTIPLTGDENVENELAANRIQMTEVEPGYYVGTWNVTPGIVLNGAVIEIELVDAAGNRATAVANGKVFVNSFNKVIDLPDSSDDLLDDGEEATLD</sequence>
<evidence type="ECO:0000256" key="5">
    <source>
        <dbReference type="PROSITE-ProRule" id="PRU01240"/>
    </source>
</evidence>
<dbReference type="InterPro" id="IPR008969">
    <property type="entry name" value="CarboxyPept-like_regulatory"/>
</dbReference>
<dbReference type="PANTHER" id="PTHR43806">
    <property type="entry name" value="PEPTIDASE S8"/>
    <property type="match status" value="1"/>
</dbReference>
<feature type="region of interest" description="Disordered" evidence="6">
    <location>
        <begin position="1089"/>
        <end position="1113"/>
    </location>
</feature>
<dbReference type="Pfam" id="PF20773">
    <property type="entry name" value="InhA-like_MAM"/>
    <property type="match status" value="1"/>
</dbReference>
<proteinExistence type="inferred from homology"/>
<dbReference type="PROSITE" id="PS50853">
    <property type="entry name" value="FN3"/>
    <property type="match status" value="1"/>
</dbReference>
<name>A0ABT9VZK7_9BACI</name>
<dbReference type="SUPFAM" id="SSF49265">
    <property type="entry name" value="Fibronectin type III"/>
    <property type="match status" value="1"/>
</dbReference>
<dbReference type="CDD" id="cd00063">
    <property type="entry name" value="FN3"/>
    <property type="match status" value="1"/>
</dbReference>
<gene>
    <name evidence="9" type="ORF">J2S11_002325</name>
</gene>
<dbReference type="Gene3D" id="3.40.50.200">
    <property type="entry name" value="Peptidase S8/S53 domain"/>
    <property type="match status" value="1"/>
</dbReference>
<evidence type="ECO:0000256" key="4">
    <source>
        <dbReference type="ARBA" id="ARBA00022825"/>
    </source>
</evidence>
<dbReference type="InterPro" id="IPR000209">
    <property type="entry name" value="Peptidase_S8/S53_dom"/>
</dbReference>
<feature type="active site" description="Charge relay system" evidence="5">
    <location>
        <position position="225"/>
    </location>
</feature>
<keyword evidence="3 5" id="KW-0378">Hydrolase</keyword>
<evidence type="ECO:0000256" key="7">
    <source>
        <dbReference type="SAM" id="SignalP"/>
    </source>
</evidence>
<dbReference type="InterPro" id="IPR050131">
    <property type="entry name" value="Peptidase_S8_subtilisin-like"/>
</dbReference>
<feature type="active site" description="Charge relay system" evidence="5">
    <location>
        <position position="274"/>
    </location>
</feature>
<dbReference type="EC" id="3.4.21.-" evidence="9"/>
<comment type="similarity">
    <text evidence="1 5">Belongs to the peptidase S8 family.</text>
</comment>
<keyword evidence="2 5" id="KW-0645">Protease</keyword>
<evidence type="ECO:0000256" key="2">
    <source>
        <dbReference type="ARBA" id="ARBA00022670"/>
    </source>
</evidence>
<dbReference type="SUPFAM" id="SSF52743">
    <property type="entry name" value="Subtilisin-like"/>
    <property type="match status" value="1"/>
</dbReference>
<protein>
    <submittedName>
        <fullName evidence="9">Bacillopeptidase F</fullName>
        <ecNumber evidence="9">3.4.21.-</ecNumber>
    </submittedName>
</protein>
<dbReference type="PANTHER" id="PTHR43806:SF67">
    <property type="entry name" value="EGF-LIKE DOMAIN-CONTAINING PROTEIN"/>
    <property type="match status" value="1"/>
</dbReference>
<feature type="signal peptide" evidence="7">
    <location>
        <begin position="1"/>
        <end position="28"/>
    </location>
</feature>
<dbReference type="InterPro" id="IPR003961">
    <property type="entry name" value="FN3_dom"/>
</dbReference>
<evidence type="ECO:0000313" key="10">
    <source>
        <dbReference type="Proteomes" id="UP001235840"/>
    </source>
</evidence>
<dbReference type="InterPro" id="IPR036116">
    <property type="entry name" value="FN3_sf"/>
</dbReference>
<evidence type="ECO:0000256" key="3">
    <source>
        <dbReference type="ARBA" id="ARBA00022801"/>
    </source>
</evidence>
<keyword evidence="7" id="KW-0732">Signal</keyword>
<comment type="caution">
    <text evidence="9">The sequence shown here is derived from an EMBL/GenBank/DDBJ whole genome shotgun (WGS) entry which is preliminary data.</text>
</comment>
<feature type="active site" description="Charge relay system" evidence="5">
    <location>
        <position position="450"/>
    </location>
</feature>
<evidence type="ECO:0000313" key="9">
    <source>
        <dbReference type="EMBL" id="MDQ0166421.1"/>
    </source>
</evidence>
<dbReference type="PROSITE" id="PS51892">
    <property type="entry name" value="SUBTILASE"/>
    <property type="match status" value="1"/>
</dbReference>
<accession>A0ABT9VZK7</accession>
<dbReference type="GO" id="GO:0016787">
    <property type="term" value="F:hydrolase activity"/>
    <property type="evidence" value="ECO:0007669"/>
    <property type="project" value="UniProtKB-KW"/>
</dbReference>
<dbReference type="PRINTS" id="PR00723">
    <property type="entry name" value="SUBTILISIN"/>
</dbReference>
<dbReference type="InterPro" id="IPR013783">
    <property type="entry name" value="Ig-like_fold"/>
</dbReference>
<dbReference type="InterPro" id="IPR036852">
    <property type="entry name" value="Peptidase_S8/S53_dom_sf"/>
</dbReference>
<dbReference type="InterPro" id="IPR015500">
    <property type="entry name" value="Peptidase_S8_subtilisin-rel"/>
</dbReference>
<evidence type="ECO:0000256" key="6">
    <source>
        <dbReference type="SAM" id="MobiDB-lite"/>
    </source>
</evidence>